<dbReference type="PANTHER" id="PTHR21569">
    <property type="entry name" value="RIBOSOMAL PROTEIN S9"/>
    <property type="match status" value="1"/>
</dbReference>
<accession>A0ABR2MAZ2</accession>
<dbReference type="InterPro" id="IPR014721">
    <property type="entry name" value="Ribsml_uS5_D2-typ_fold_subgr"/>
</dbReference>
<organism evidence="2 3">
    <name type="scientific">Platanthera guangdongensis</name>
    <dbReference type="NCBI Taxonomy" id="2320717"/>
    <lineage>
        <taxon>Eukaryota</taxon>
        <taxon>Viridiplantae</taxon>
        <taxon>Streptophyta</taxon>
        <taxon>Embryophyta</taxon>
        <taxon>Tracheophyta</taxon>
        <taxon>Spermatophyta</taxon>
        <taxon>Magnoliopsida</taxon>
        <taxon>Liliopsida</taxon>
        <taxon>Asparagales</taxon>
        <taxon>Orchidaceae</taxon>
        <taxon>Orchidoideae</taxon>
        <taxon>Orchideae</taxon>
        <taxon>Orchidinae</taxon>
        <taxon>Platanthera</taxon>
    </lineage>
</organism>
<comment type="caution">
    <text evidence="2">The sequence shown here is derived from an EMBL/GenBank/DDBJ whole genome shotgun (WGS) entry which is preliminary data.</text>
</comment>
<dbReference type="InterPro" id="IPR000754">
    <property type="entry name" value="Ribosomal_uS9"/>
</dbReference>
<dbReference type="Gene3D" id="3.30.230.10">
    <property type="match status" value="1"/>
</dbReference>
<evidence type="ECO:0000256" key="1">
    <source>
        <dbReference type="ARBA" id="ARBA00005251"/>
    </source>
</evidence>
<reference evidence="2 3" key="1">
    <citation type="journal article" date="2022" name="Nat. Plants">
        <title>Genomes of leafy and leafless Platanthera orchids illuminate the evolution of mycoheterotrophy.</title>
        <authorList>
            <person name="Li M.H."/>
            <person name="Liu K.W."/>
            <person name="Li Z."/>
            <person name="Lu H.C."/>
            <person name="Ye Q.L."/>
            <person name="Zhang D."/>
            <person name="Wang J.Y."/>
            <person name="Li Y.F."/>
            <person name="Zhong Z.M."/>
            <person name="Liu X."/>
            <person name="Yu X."/>
            <person name="Liu D.K."/>
            <person name="Tu X.D."/>
            <person name="Liu B."/>
            <person name="Hao Y."/>
            <person name="Liao X.Y."/>
            <person name="Jiang Y.T."/>
            <person name="Sun W.H."/>
            <person name="Chen J."/>
            <person name="Chen Y.Q."/>
            <person name="Ai Y."/>
            <person name="Zhai J.W."/>
            <person name="Wu S.S."/>
            <person name="Zhou Z."/>
            <person name="Hsiao Y.Y."/>
            <person name="Wu W.L."/>
            <person name="Chen Y.Y."/>
            <person name="Lin Y.F."/>
            <person name="Hsu J.L."/>
            <person name="Li C.Y."/>
            <person name="Wang Z.W."/>
            <person name="Zhao X."/>
            <person name="Zhong W.Y."/>
            <person name="Ma X.K."/>
            <person name="Ma L."/>
            <person name="Huang J."/>
            <person name="Chen G.Z."/>
            <person name="Huang M.Z."/>
            <person name="Huang L."/>
            <person name="Peng D.H."/>
            <person name="Luo Y.B."/>
            <person name="Zou S.Q."/>
            <person name="Chen S.P."/>
            <person name="Lan S."/>
            <person name="Tsai W.C."/>
            <person name="Van de Peer Y."/>
            <person name="Liu Z.J."/>
        </authorList>
    </citation>
    <scope>NUCLEOTIDE SEQUENCE [LARGE SCALE GENOMIC DNA]</scope>
    <source>
        <strain evidence="2">Lor288</strain>
    </source>
</reference>
<dbReference type="GO" id="GO:0005840">
    <property type="term" value="C:ribosome"/>
    <property type="evidence" value="ECO:0007669"/>
    <property type="project" value="UniProtKB-KW"/>
</dbReference>
<sequence length="88" mass="10030">MSLTIIKPFDCVVSHFHCRDSLHSVYGCYIKVSGVTIELLKPEILSYKTFELMLLAKNERFRGVNMPIHVNDGGKTSQIYVIRQSIAK</sequence>
<dbReference type="EMBL" id="JBBWWR010000009">
    <property type="protein sequence ID" value="KAK8961337.1"/>
    <property type="molecule type" value="Genomic_DNA"/>
</dbReference>
<evidence type="ECO:0000313" key="2">
    <source>
        <dbReference type="EMBL" id="KAK8961337.1"/>
    </source>
</evidence>
<evidence type="ECO:0000313" key="3">
    <source>
        <dbReference type="Proteomes" id="UP001412067"/>
    </source>
</evidence>
<dbReference type="Proteomes" id="UP001412067">
    <property type="component" value="Unassembled WGS sequence"/>
</dbReference>
<name>A0ABR2MAZ2_9ASPA</name>
<keyword evidence="2" id="KW-0689">Ribosomal protein</keyword>
<keyword evidence="2" id="KW-0687">Ribonucleoprotein</keyword>
<keyword evidence="3" id="KW-1185">Reference proteome</keyword>
<dbReference type="Pfam" id="PF00380">
    <property type="entry name" value="Ribosomal_S9"/>
    <property type="match status" value="1"/>
</dbReference>
<gene>
    <name evidence="2" type="primary">RPS16</name>
    <name evidence="2" type="ORF">KSP40_PGU017486</name>
</gene>
<dbReference type="PANTHER" id="PTHR21569:SF16">
    <property type="entry name" value="RIBOSOMAL PROTEIN S16"/>
    <property type="match status" value="1"/>
</dbReference>
<proteinExistence type="inferred from homology"/>
<comment type="similarity">
    <text evidence="1">Belongs to the universal ribosomal protein uS9 family.</text>
</comment>
<protein>
    <submittedName>
        <fullName evidence="2">40S ribosomal protein S16</fullName>
    </submittedName>
</protein>